<evidence type="ECO:0000259" key="2">
    <source>
        <dbReference type="Pfam" id="PF22809"/>
    </source>
</evidence>
<dbReference type="InterPro" id="IPR049503">
    <property type="entry name" value="AbiJ_NTD4"/>
</dbReference>
<dbReference type="Pfam" id="PF18863">
    <property type="entry name" value="AbiJ_NTD4"/>
    <property type="match status" value="1"/>
</dbReference>
<comment type="caution">
    <text evidence="3">The sequence shown here is derived from an EMBL/GenBank/DDBJ whole genome shotgun (WGS) entry which is preliminary data.</text>
</comment>
<dbReference type="AlphaFoldDB" id="A0A177NE88"/>
<protein>
    <recommendedName>
        <fullName evidence="5">Abortive infection protein-like C-terminal domain-containing protein</fullName>
    </recommendedName>
</protein>
<gene>
    <name evidence="3" type="ORF">A1359_08545</name>
</gene>
<accession>A0A177NE88</accession>
<feature type="domain" description="DUF7014" evidence="2">
    <location>
        <begin position="184"/>
        <end position="307"/>
    </location>
</feature>
<reference evidence="3 4" key="1">
    <citation type="submission" date="2016-03" db="EMBL/GenBank/DDBJ databases">
        <authorList>
            <person name="Ploux O."/>
        </authorList>
    </citation>
    <scope>NUCLEOTIDE SEQUENCE [LARGE SCALE GENOMIC DNA]</scope>
    <source>
        <strain evidence="3 4">R-45370</strain>
    </source>
</reference>
<sequence length="311" mass="35718">MASFDIFSKRQKKLRGDVPDIYIYDTIPQPLKVQVVHIWRDILGDERDYQGHYAEVFQAYKFIVGALCREYGLFFLPPEINKYNDRRYIDEIFNFLIQQDDSEKVLDAIEFSFRVIDKFTRRYEYLGRSKASELADSAIEELNQRFQEHGIGFQYLEGEIIRIDSQLIHLEVVKPALGLIRAPEFAGAQAEFLKAHEHYRHGNDKETLAECLKAFESVMKIICKKRGWAHDANATSKALLDVLFVNEVIPKFWQQHFNSLRSSLETGIPPARNRLGGHGQGSDVTEVPPAIVAYVLHMTASAIVFLCEMAG</sequence>
<dbReference type="Proteomes" id="UP000078476">
    <property type="component" value="Unassembled WGS sequence"/>
</dbReference>
<evidence type="ECO:0000313" key="3">
    <source>
        <dbReference type="EMBL" id="OAI16378.1"/>
    </source>
</evidence>
<proteinExistence type="predicted"/>
<dbReference type="EMBL" id="LUUI01000096">
    <property type="protein sequence ID" value="OAI16378.1"/>
    <property type="molecule type" value="Genomic_DNA"/>
</dbReference>
<dbReference type="OrthoDB" id="8113776at2"/>
<evidence type="ECO:0008006" key="5">
    <source>
        <dbReference type="Google" id="ProtNLM"/>
    </source>
</evidence>
<evidence type="ECO:0000259" key="1">
    <source>
        <dbReference type="Pfam" id="PF18863"/>
    </source>
</evidence>
<feature type="domain" description="HEPN AbiJ-N-terminal" evidence="1">
    <location>
        <begin position="5"/>
        <end position="175"/>
    </location>
</feature>
<dbReference type="Pfam" id="PF22809">
    <property type="entry name" value="DUF7014"/>
    <property type="match status" value="1"/>
</dbReference>
<dbReference type="RefSeq" id="WP_066981588.1">
    <property type="nucleotide sequence ID" value="NZ_LUUI01000096.1"/>
</dbReference>
<evidence type="ECO:0000313" key="4">
    <source>
        <dbReference type="Proteomes" id="UP000078476"/>
    </source>
</evidence>
<organism evidence="3 4">
    <name type="scientific">Methylomonas lenta</name>
    <dbReference type="NCBI Taxonomy" id="980561"/>
    <lineage>
        <taxon>Bacteria</taxon>
        <taxon>Pseudomonadati</taxon>
        <taxon>Pseudomonadota</taxon>
        <taxon>Gammaproteobacteria</taxon>
        <taxon>Methylococcales</taxon>
        <taxon>Methylococcaceae</taxon>
        <taxon>Methylomonas</taxon>
    </lineage>
</organism>
<keyword evidence="4" id="KW-1185">Reference proteome</keyword>
<dbReference type="NCBIfam" id="NF046078">
    <property type="entry name" value="STM4504_CBY0614"/>
    <property type="match status" value="1"/>
</dbReference>
<dbReference type="InterPro" id="IPR054280">
    <property type="entry name" value="DUF7014"/>
</dbReference>
<name>A0A177NE88_9GAMM</name>